<keyword evidence="2" id="KW-0547">Nucleotide-binding</keyword>
<reference evidence="7 8" key="1">
    <citation type="submission" date="2020-11" db="EMBL/GenBank/DDBJ databases">
        <title>Fusibacter basophilias sp. nov.</title>
        <authorList>
            <person name="Qiu D."/>
        </authorList>
    </citation>
    <scope>NUCLEOTIDE SEQUENCE [LARGE SCALE GENOMIC DNA]</scope>
    <source>
        <strain evidence="7 8">Q10-2</strain>
    </source>
</reference>
<evidence type="ECO:0000256" key="4">
    <source>
        <dbReference type="ARBA" id="ARBA00032644"/>
    </source>
</evidence>
<dbReference type="InterPro" id="IPR015797">
    <property type="entry name" value="NUDIX_hydrolase-like_dom_sf"/>
</dbReference>
<name>A0ABR9ZM43_9FIRM</name>
<dbReference type="InterPro" id="IPR014729">
    <property type="entry name" value="Rossmann-like_a/b/a_fold"/>
</dbReference>
<dbReference type="InterPro" id="IPR000086">
    <property type="entry name" value="NUDIX_hydrolase_dom"/>
</dbReference>
<dbReference type="CDD" id="cd03428">
    <property type="entry name" value="NUDIX_Ap4A_Nudt2"/>
    <property type="match status" value="1"/>
</dbReference>
<protein>
    <recommendedName>
        <fullName evidence="1">Bis(5'-nucleosyl)-tetraphosphatase [asymmetrical]</fullName>
    </recommendedName>
    <alternativeName>
        <fullName evidence="4">Diadenosine 5',5'''-P1,P4-tetraphosphate asymmetrical hydrolase</fullName>
    </alternativeName>
</protein>
<keyword evidence="3" id="KW-0378">Hydrolase</keyword>
<dbReference type="InterPro" id="IPR051599">
    <property type="entry name" value="Cell_Envelope_Assoc"/>
</dbReference>
<dbReference type="RefSeq" id="WP_194699792.1">
    <property type="nucleotide sequence ID" value="NZ_JADKNH010000001.1"/>
</dbReference>
<dbReference type="Pfam" id="PF02698">
    <property type="entry name" value="DUF218"/>
    <property type="match status" value="1"/>
</dbReference>
<evidence type="ECO:0000256" key="2">
    <source>
        <dbReference type="ARBA" id="ARBA00022741"/>
    </source>
</evidence>
<evidence type="ECO:0000313" key="7">
    <source>
        <dbReference type="EMBL" id="MBF4691542.1"/>
    </source>
</evidence>
<dbReference type="SUPFAM" id="SSF55811">
    <property type="entry name" value="Nudix"/>
    <property type="match status" value="1"/>
</dbReference>
<accession>A0ABR9ZM43</accession>
<evidence type="ECO:0000256" key="5">
    <source>
        <dbReference type="SAM" id="Phobius"/>
    </source>
</evidence>
<organism evidence="7 8">
    <name type="scientific">Fusibacter ferrireducens</name>
    <dbReference type="NCBI Taxonomy" id="2785058"/>
    <lineage>
        <taxon>Bacteria</taxon>
        <taxon>Bacillati</taxon>
        <taxon>Bacillota</taxon>
        <taxon>Clostridia</taxon>
        <taxon>Eubacteriales</taxon>
        <taxon>Eubacteriales Family XII. Incertae Sedis</taxon>
        <taxon>Fusibacter</taxon>
    </lineage>
</organism>
<dbReference type="InterPro" id="IPR003565">
    <property type="entry name" value="Tetra_PHTase"/>
</dbReference>
<keyword evidence="5" id="KW-1133">Transmembrane helix</keyword>
<keyword evidence="5" id="KW-0472">Membrane</keyword>
<dbReference type="Proteomes" id="UP000614200">
    <property type="component" value="Unassembled WGS sequence"/>
</dbReference>
<evidence type="ECO:0000313" key="8">
    <source>
        <dbReference type="Proteomes" id="UP000614200"/>
    </source>
</evidence>
<dbReference type="CDD" id="cd06259">
    <property type="entry name" value="YdcF-like"/>
    <property type="match status" value="1"/>
</dbReference>
<proteinExistence type="predicted"/>
<dbReference type="PROSITE" id="PS51462">
    <property type="entry name" value="NUDIX"/>
    <property type="match status" value="1"/>
</dbReference>
<dbReference type="PANTHER" id="PTHR30336">
    <property type="entry name" value="INNER MEMBRANE PROTEIN, PROBABLE PERMEASE"/>
    <property type="match status" value="1"/>
</dbReference>
<feature type="domain" description="Nudix hydrolase" evidence="6">
    <location>
        <begin position="214"/>
        <end position="343"/>
    </location>
</feature>
<evidence type="ECO:0000259" key="6">
    <source>
        <dbReference type="PROSITE" id="PS51462"/>
    </source>
</evidence>
<sequence>MKKYTFVPNKYIKYFTITTVVLVILLLICIMGSVLMIQTELNAQIENSDQIDYAVVLGAGLIGDQVSERLKIRLDTAYHTLKDNEVPIVVSGGKGDDELISEAEAMKRYLVEQGISASRIILEDQSTSTYENLKFSKALMPEERNAVLIITSDFHMYRAKMIGRRLGWQVQGVSAVHPKGERLKLMRREVFALIKDGLITNVLSSSYLGRDKMKTEKSCGIVVFREVDHKIEYLLLKSKKNGDWGFPKGHVEGDETEYETAKREVLEEAGIDIQIMEGFRVPIEYLVKKNVHKTVIYFVGALENQEIHIQDSEITDFVWLDLDQALENLTHDNAKDVLLKANQFLLENRT</sequence>
<dbReference type="PANTHER" id="PTHR30336:SF4">
    <property type="entry name" value="ENVELOPE BIOGENESIS FACTOR ELYC"/>
    <property type="match status" value="1"/>
</dbReference>
<keyword evidence="8" id="KW-1185">Reference proteome</keyword>
<dbReference type="Pfam" id="PF00293">
    <property type="entry name" value="NUDIX"/>
    <property type="match status" value="1"/>
</dbReference>
<dbReference type="InterPro" id="IPR020084">
    <property type="entry name" value="NUDIX_hydrolase_CS"/>
</dbReference>
<evidence type="ECO:0000256" key="3">
    <source>
        <dbReference type="ARBA" id="ARBA00022801"/>
    </source>
</evidence>
<keyword evidence="5" id="KW-0812">Transmembrane</keyword>
<gene>
    <name evidence="7" type="ORF">ISU02_00350</name>
</gene>
<dbReference type="PROSITE" id="PS00893">
    <property type="entry name" value="NUDIX_BOX"/>
    <property type="match status" value="1"/>
</dbReference>
<evidence type="ECO:0000256" key="1">
    <source>
        <dbReference type="ARBA" id="ARBA00018911"/>
    </source>
</evidence>
<dbReference type="InterPro" id="IPR003848">
    <property type="entry name" value="DUF218"/>
</dbReference>
<comment type="caution">
    <text evidence="7">The sequence shown here is derived from an EMBL/GenBank/DDBJ whole genome shotgun (WGS) entry which is preliminary data.</text>
</comment>
<dbReference type="Gene3D" id="3.40.50.620">
    <property type="entry name" value="HUPs"/>
    <property type="match status" value="1"/>
</dbReference>
<dbReference type="Gene3D" id="3.90.79.10">
    <property type="entry name" value="Nucleoside Triphosphate Pyrophosphohydrolase"/>
    <property type="match status" value="1"/>
</dbReference>
<dbReference type="EMBL" id="JADKNH010000001">
    <property type="protein sequence ID" value="MBF4691542.1"/>
    <property type="molecule type" value="Genomic_DNA"/>
</dbReference>
<feature type="transmembrane region" description="Helical" evidence="5">
    <location>
        <begin position="12"/>
        <end position="37"/>
    </location>
</feature>